<name>A0A9P4Q601_9PEZI</name>
<gene>
    <name evidence="2" type="ORF">K431DRAFT_346516</name>
</gene>
<feature type="region of interest" description="Disordered" evidence="1">
    <location>
        <begin position="1"/>
        <end position="146"/>
    </location>
</feature>
<evidence type="ECO:0000313" key="2">
    <source>
        <dbReference type="EMBL" id="KAF2721217.1"/>
    </source>
</evidence>
<accession>A0A9P4Q601</accession>
<sequence>MSMADRNNGDIRGFFKRFAAPNRDSPPVKGTPSHHVKPPPATIRRLGGSPPPRLDKDPLSSGVTDLSCTSIERHRQGRTSLPQNGSHCTSSFGQLDSSQSSSSRSEADPSATRAVAKRSCHSGRGGSSTTRQYGPPHSSPVSLDGVLEIRSPKQLRNLTEPQPSVGIPAKSLLTSSFTSLSSVPTASQASSRRIIKDGQPAVADSDFGSDEDSDESSDDGLEDPSSFFTNLNKRRKLTPSDDCNDTHDRLATRKTVISPKGLRSRARLASSTRRPRDGNTTPRASTIPRPSFNFSLSRMAQDHKRKETSDARIAEAEAAIQQVEDEGLNSDFDGQDKLNARSVAQALGDDSDECERMEHAMERTDALQRGSHFYFITSDEPQPGDRDFPSEALMSGSRWHGLFTDPNTRDHACLTGFAGDMAFYESPPAVVLEWMANRTLYETREDLCEAYVDIIRIASEQHGISGLEFLASFGSFYDLRVIGRQEDSLVTHSDSSHSEPQHGVKARSTSMPKGLKHAIAILYFCAMASSLDKKIAAVWDLMLLNIDAHVKDSASMRSLICEALELLLASLSNAEIVALEDNTVQLFNDSQDQVEHVMRLMLIAELPTTSPRLKKLRRQLALHSICLKDDSISSLDSPASPRWFDKILHTLCASSYFNITANTDYDLLACLVIMLDVAIDDGFPSRSFIIKPKAPHSNEVHSARAKEEDSFTFKQITKKLPKASDEERAFNKSVDKLSDQLKHISSLIRDFGTGHLRRTEAKSAIERLTTRLDYAVRTRAKPKLDAFAGKMKSMDEDDAAGSLHHFFKKQRGIEGAVKMIDENKSPTHVKTEAVIKDENGEETEGILSQRC</sequence>
<feature type="compositionally biased region" description="Low complexity" evidence="1">
    <location>
        <begin position="90"/>
        <end position="110"/>
    </location>
</feature>
<feature type="region of interest" description="Disordered" evidence="1">
    <location>
        <begin position="490"/>
        <end position="509"/>
    </location>
</feature>
<keyword evidence="3" id="KW-1185">Reference proteome</keyword>
<evidence type="ECO:0000313" key="3">
    <source>
        <dbReference type="Proteomes" id="UP000799441"/>
    </source>
</evidence>
<feature type="compositionally biased region" description="Polar residues" evidence="1">
    <location>
        <begin position="78"/>
        <end position="89"/>
    </location>
</feature>
<protein>
    <submittedName>
        <fullName evidence="2">Uncharacterized protein</fullName>
    </submittedName>
</protein>
<dbReference type="OrthoDB" id="5350396at2759"/>
<feature type="region of interest" description="Disordered" evidence="1">
    <location>
        <begin position="182"/>
        <end position="291"/>
    </location>
</feature>
<dbReference type="EMBL" id="MU003792">
    <property type="protein sequence ID" value="KAF2721217.1"/>
    <property type="molecule type" value="Genomic_DNA"/>
</dbReference>
<organism evidence="2 3">
    <name type="scientific">Polychaeton citri CBS 116435</name>
    <dbReference type="NCBI Taxonomy" id="1314669"/>
    <lineage>
        <taxon>Eukaryota</taxon>
        <taxon>Fungi</taxon>
        <taxon>Dikarya</taxon>
        <taxon>Ascomycota</taxon>
        <taxon>Pezizomycotina</taxon>
        <taxon>Dothideomycetes</taxon>
        <taxon>Dothideomycetidae</taxon>
        <taxon>Capnodiales</taxon>
        <taxon>Capnodiaceae</taxon>
        <taxon>Polychaeton</taxon>
    </lineage>
</organism>
<comment type="caution">
    <text evidence="2">The sequence shown here is derived from an EMBL/GenBank/DDBJ whole genome shotgun (WGS) entry which is preliminary data.</text>
</comment>
<dbReference type="AlphaFoldDB" id="A0A9P4Q601"/>
<reference evidence="2" key="1">
    <citation type="journal article" date="2020" name="Stud. Mycol.">
        <title>101 Dothideomycetes genomes: a test case for predicting lifestyles and emergence of pathogens.</title>
        <authorList>
            <person name="Haridas S."/>
            <person name="Albert R."/>
            <person name="Binder M."/>
            <person name="Bloem J."/>
            <person name="Labutti K."/>
            <person name="Salamov A."/>
            <person name="Andreopoulos B."/>
            <person name="Baker S."/>
            <person name="Barry K."/>
            <person name="Bills G."/>
            <person name="Bluhm B."/>
            <person name="Cannon C."/>
            <person name="Castanera R."/>
            <person name="Culley D."/>
            <person name="Daum C."/>
            <person name="Ezra D."/>
            <person name="Gonzalez J."/>
            <person name="Henrissat B."/>
            <person name="Kuo A."/>
            <person name="Liang C."/>
            <person name="Lipzen A."/>
            <person name="Lutzoni F."/>
            <person name="Magnuson J."/>
            <person name="Mondo S."/>
            <person name="Nolan M."/>
            <person name="Ohm R."/>
            <person name="Pangilinan J."/>
            <person name="Park H.-J."/>
            <person name="Ramirez L."/>
            <person name="Alfaro M."/>
            <person name="Sun H."/>
            <person name="Tritt A."/>
            <person name="Yoshinaga Y."/>
            <person name="Zwiers L.-H."/>
            <person name="Turgeon B."/>
            <person name="Goodwin S."/>
            <person name="Spatafora J."/>
            <person name="Crous P."/>
            <person name="Grigoriev I."/>
        </authorList>
    </citation>
    <scope>NUCLEOTIDE SEQUENCE</scope>
    <source>
        <strain evidence="2">CBS 116435</strain>
    </source>
</reference>
<feature type="compositionally biased region" description="Polar residues" evidence="1">
    <location>
        <begin position="61"/>
        <end position="70"/>
    </location>
</feature>
<feature type="compositionally biased region" description="Basic and acidic residues" evidence="1">
    <location>
        <begin position="490"/>
        <end position="502"/>
    </location>
</feature>
<dbReference type="Proteomes" id="UP000799441">
    <property type="component" value="Unassembled WGS sequence"/>
</dbReference>
<proteinExistence type="predicted"/>
<feature type="compositionally biased region" description="Acidic residues" evidence="1">
    <location>
        <begin position="207"/>
        <end position="222"/>
    </location>
</feature>
<evidence type="ECO:0000256" key="1">
    <source>
        <dbReference type="SAM" id="MobiDB-lite"/>
    </source>
</evidence>